<proteinExistence type="inferred from homology"/>
<dbReference type="Gene3D" id="3.30.70.1730">
    <property type="match status" value="1"/>
</dbReference>
<protein>
    <recommendedName>
        <fullName evidence="8 9">Large ribosomal subunit protein uL10</fullName>
    </recommendedName>
</protein>
<evidence type="ECO:0000256" key="3">
    <source>
        <dbReference type="ARBA" id="ARBA00022730"/>
    </source>
</evidence>
<keyword evidence="5 9" id="KW-0689">Ribosomal protein</keyword>
<dbReference type="GO" id="GO:0006412">
    <property type="term" value="P:translation"/>
    <property type="evidence" value="ECO:0007669"/>
    <property type="project" value="UniProtKB-UniRule"/>
</dbReference>
<comment type="function">
    <text evidence="1 9">Forms part of the ribosomal stalk, playing a central role in the interaction of the ribosome with GTP-bound translation factors.</text>
</comment>
<name>W3V6I8_9GAMM</name>
<dbReference type="InterPro" id="IPR022973">
    <property type="entry name" value="Ribosomal_uL10_bac"/>
</dbReference>
<accession>W3V6I8</accession>
<dbReference type="NCBIfam" id="NF000955">
    <property type="entry name" value="PRK00099.1-1"/>
    <property type="match status" value="1"/>
</dbReference>
<keyword evidence="3 9" id="KW-0699">rRNA-binding</keyword>
<dbReference type="PROSITE" id="PS01109">
    <property type="entry name" value="RIBOSOMAL_L10"/>
    <property type="match status" value="1"/>
</dbReference>
<evidence type="ECO:0000256" key="8">
    <source>
        <dbReference type="ARBA" id="ARBA00035202"/>
    </source>
</evidence>
<evidence type="ECO:0000313" key="11">
    <source>
        <dbReference type="Proteomes" id="UP000018957"/>
    </source>
</evidence>
<evidence type="ECO:0000256" key="1">
    <source>
        <dbReference type="ARBA" id="ARBA00002633"/>
    </source>
</evidence>
<comment type="similarity">
    <text evidence="2 9">Belongs to the universal ribosomal protein uL10 family.</text>
</comment>
<dbReference type="OrthoDB" id="9808307at2"/>
<dbReference type="AlphaFoldDB" id="W3V6I8"/>
<evidence type="ECO:0000256" key="5">
    <source>
        <dbReference type="ARBA" id="ARBA00022980"/>
    </source>
</evidence>
<dbReference type="PATRIC" id="fig|1004151.3.peg.2160"/>
<comment type="caution">
    <text evidence="10">The sequence shown here is derived from an EMBL/GenBank/DDBJ whole genome shotgun (WGS) entry which is preliminary data.</text>
</comment>
<evidence type="ECO:0000256" key="2">
    <source>
        <dbReference type="ARBA" id="ARBA00008889"/>
    </source>
</evidence>
<dbReference type="PANTHER" id="PTHR11560">
    <property type="entry name" value="39S RIBOSOMAL PROTEIN L10, MITOCHONDRIAL"/>
    <property type="match status" value="1"/>
</dbReference>
<evidence type="ECO:0000256" key="4">
    <source>
        <dbReference type="ARBA" id="ARBA00022884"/>
    </source>
</evidence>
<sequence>MALNLQDKQAIVAEVSEVAKGALSAVVADSRGVTVGKMTELRKAGREAGVYIRVVRNTLIRRAVEGTEYECLKEAFIGPTLIAFSKEHPGAAARLFKEFAKANPAFEIKAAAFEGEFIPAANIDRLATLPTYEEAIARLMSTMKEAVAGKLVRTLAALRESREQKEVA</sequence>
<dbReference type="InterPro" id="IPR043141">
    <property type="entry name" value="Ribosomal_uL10-like_sf"/>
</dbReference>
<evidence type="ECO:0000256" key="9">
    <source>
        <dbReference type="HAMAP-Rule" id="MF_00362"/>
    </source>
</evidence>
<keyword evidence="4 9" id="KW-0694">RNA-binding</keyword>
<dbReference type="Pfam" id="PF00466">
    <property type="entry name" value="Ribosomal_L10"/>
    <property type="match status" value="1"/>
</dbReference>
<dbReference type="RefSeq" id="WP_036845874.1">
    <property type="nucleotide sequence ID" value="NZ_AYSJ01000011.1"/>
</dbReference>
<dbReference type="InterPro" id="IPR047865">
    <property type="entry name" value="Ribosomal_uL10_bac_type"/>
</dbReference>
<dbReference type="CDD" id="cd05797">
    <property type="entry name" value="Ribosomal_L10"/>
    <property type="match status" value="1"/>
</dbReference>
<evidence type="ECO:0000256" key="7">
    <source>
        <dbReference type="ARBA" id="ARBA00024685"/>
    </source>
</evidence>
<dbReference type="GO" id="GO:0070180">
    <property type="term" value="F:large ribosomal subunit rRNA binding"/>
    <property type="evidence" value="ECO:0007669"/>
    <property type="project" value="UniProtKB-UniRule"/>
</dbReference>
<gene>
    <name evidence="9" type="primary">rplJ</name>
    <name evidence="10" type="ORF">PTE_02109</name>
</gene>
<dbReference type="Gene3D" id="6.10.250.2350">
    <property type="match status" value="1"/>
</dbReference>
<evidence type="ECO:0000256" key="6">
    <source>
        <dbReference type="ARBA" id="ARBA00023274"/>
    </source>
</evidence>
<dbReference type="InterPro" id="IPR002363">
    <property type="entry name" value="Ribosomal_uL10_CS_bac"/>
</dbReference>
<keyword evidence="11" id="KW-1185">Reference proteome</keyword>
<dbReference type="GO" id="GO:0015934">
    <property type="term" value="C:large ribosomal subunit"/>
    <property type="evidence" value="ECO:0007669"/>
    <property type="project" value="InterPro"/>
</dbReference>
<dbReference type="HAMAP" id="MF_00362">
    <property type="entry name" value="Ribosomal_uL10"/>
    <property type="match status" value="1"/>
</dbReference>
<organism evidence="10 11">
    <name type="scientific">Photorhabdus khanii NC19</name>
    <dbReference type="NCBI Taxonomy" id="1004151"/>
    <lineage>
        <taxon>Bacteria</taxon>
        <taxon>Pseudomonadati</taxon>
        <taxon>Pseudomonadota</taxon>
        <taxon>Gammaproteobacteria</taxon>
        <taxon>Enterobacterales</taxon>
        <taxon>Morganellaceae</taxon>
        <taxon>Photorhabdus</taxon>
    </lineage>
</organism>
<dbReference type="Proteomes" id="UP000018957">
    <property type="component" value="Unassembled WGS sequence"/>
</dbReference>
<comment type="subunit">
    <text evidence="9">Part of the ribosomal stalk of the 50S ribosomal subunit. The N-terminus interacts with L11 and the large rRNA to form the base of the stalk. The C-terminus forms an elongated spine to which L12 dimers bind in a sequential fashion forming a multimeric L10(L12)X complex.</text>
</comment>
<dbReference type="InterPro" id="IPR001790">
    <property type="entry name" value="Ribosomal_uL10"/>
</dbReference>
<reference evidence="10 11" key="1">
    <citation type="submission" date="2013-11" db="EMBL/GenBank/DDBJ databases">
        <title>Elucidation of the Photorhabdus temperata genome and generation of transposon mutant library to identify motility mutants.</title>
        <authorList>
            <person name="Hurst S.G.IV."/>
            <person name="Micheals B."/>
            <person name="Abebe-Akele F."/>
            <person name="Rowedder H."/>
            <person name="Bullock H."/>
            <person name="Jackobeck R."/>
            <person name="Janicki E."/>
            <person name="Tisa L.S."/>
        </authorList>
    </citation>
    <scope>NUCLEOTIDE SEQUENCE [LARGE SCALE GENOMIC DNA]</scope>
    <source>
        <strain evidence="10 11">NC19</strain>
    </source>
</reference>
<comment type="function">
    <text evidence="7">Protein L10 is also a translational repressor protein. It controls the translation of the rplJL-rpoBC operon by binding to its mRNA.</text>
</comment>
<dbReference type="EMBL" id="AYSJ01000011">
    <property type="protein sequence ID" value="ETS31423.1"/>
    <property type="molecule type" value="Genomic_DNA"/>
</dbReference>
<keyword evidence="6 9" id="KW-0687">Ribonucleoprotein</keyword>
<dbReference type="GO" id="GO:0003735">
    <property type="term" value="F:structural constituent of ribosome"/>
    <property type="evidence" value="ECO:0007669"/>
    <property type="project" value="InterPro"/>
</dbReference>
<dbReference type="FunFam" id="3.30.70.1730:FF:000001">
    <property type="entry name" value="50S ribosomal protein L10"/>
    <property type="match status" value="1"/>
</dbReference>
<evidence type="ECO:0000313" key="10">
    <source>
        <dbReference type="EMBL" id="ETS31423.1"/>
    </source>
</evidence>
<dbReference type="SUPFAM" id="SSF160369">
    <property type="entry name" value="Ribosomal protein L10-like"/>
    <property type="match status" value="1"/>
</dbReference>